<accession>A0A6F8Y1S2</accession>
<dbReference type="EMBL" id="AP022870">
    <property type="protein sequence ID" value="BCB79928.1"/>
    <property type="molecule type" value="Genomic_DNA"/>
</dbReference>
<keyword evidence="3" id="KW-1185">Reference proteome</keyword>
<keyword evidence="1" id="KW-1133">Transmembrane helix</keyword>
<protein>
    <submittedName>
        <fullName evidence="2">Uncharacterized protein</fullName>
    </submittedName>
</protein>
<reference evidence="2 3" key="1">
    <citation type="submission" date="2020-03" db="EMBL/GenBank/DDBJ databases">
        <title>Whole genome shotgun sequence of Phytohabitans flavus NBRC 107702.</title>
        <authorList>
            <person name="Komaki H."/>
            <person name="Tamura T."/>
        </authorList>
    </citation>
    <scope>NUCLEOTIDE SEQUENCE [LARGE SCALE GENOMIC DNA]</scope>
    <source>
        <strain evidence="2 3">NBRC 107702</strain>
    </source>
</reference>
<evidence type="ECO:0000256" key="1">
    <source>
        <dbReference type="SAM" id="Phobius"/>
    </source>
</evidence>
<feature type="transmembrane region" description="Helical" evidence="1">
    <location>
        <begin position="37"/>
        <end position="58"/>
    </location>
</feature>
<sequence length="130" mass="13938">MPLKWSAVVVGTVAVTLTVTANILVEVLSTRQVPIVVNLFAVAVASVTTLVAVMAEFYQRVNDRLSAMSEFMVVRLAELDDRTGDRNTGFVEGYLLGQGHDSHPVGQSNDASVVPLGFRSGRRAMTGSDD</sequence>
<organism evidence="2 3">
    <name type="scientific">Phytohabitans flavus</name>
    <dbReference type="NCBI Taxonomy" id="1076124"/>
    <lineage>
        <taxon>Bacteria</taxon>
        <taxon>Bacillati</taxon>
        <taxon>Actinomycetota</taxon>
        <taxon>Actinomycetes</taxon>
        <taxon>Micromonosporales</taxon>
        <taxon>Micromonosporaceae</taxon>
    </lineage>
</organism>
<gene>
    <name evidence="2" type="ORF">Pflav_063380</name>
</gene>
<proteinExistence type="predicted"/>
<name>A0A6F8Y1S2_9ACTN</name>
<keyword evidence="1" id="KW-0812">Transmembrane</keyword>
<dbReference type="AlphaFoldDB" id="A0A6F8Y1S2"/>
<dbReference type="Proteomes" id="UP000502508">
    <property type="component" value="Chromosome"/>
</dbReference>
<reference evidence="2 3" key="2">
    <citation type="submission" date="2020-03" db="EMBL/GenBank/DDBJ databases">
        <authorList>
            <person name="Ichikawa N."/>
            <person name="Kimura A."/>
            <person name="Kitahashi Y."/>
            <person name="Uohara A."/>
        </authorList>
    </citation>
    <scope>NUCLEOTIDE SEQUENCE [LARGE SCALE GENOMIC DNA]</scope>
    <source>
        <strain evidence="2 3">NBRC 107702</strain>
    </source>
</reference>
<dbReference type="KEGG" id="pfla:Pflav_063380"/>
<dbReference type="RefSeq" id="WP_173040014.1">
    <property type="nucleotide sequence ID" value="NZ_AP022870.1"/>
</dbReference>
<evidence type="ECO:0000313" key="3">
    <source>
        <dbReference type="Proteomes" id="UP000502508"/>
    </source>
</evidence>
<evidence type="ECO:0000313" key="2">
    <source>
        <dbReference type="EMBL" id="BCB79928.1"/>
    </source>
</evidence>
<keyword evidence="1" id="KW-0472">Membrane</keyword>